<feature type="domain" description="Methyltransferase" evidence="1">
    <location>
        <begin position="97"/>
        <end position="185"/>
    </location>
</feature>
<dbReference type="PANTHER" id="PTHR42912:SF45">
    <property type="entry name" value="23S RRNA (GUANINE(745)-N(1))-METHYLTRANSFERASE"/>
    <property type="match status" value="1"/>
</dbReference>
<feature type="domain" description="23S rRNA (guanine(745)-N(1))-methyltransferase N-terminal" evidence="2">
    <location>
        <begin position="13"/>
        <end position="50"/>
    </location>
</feature>
<name>A0ABN3BKF8_9MICC</name>
<evidence type="ECO:0000259" key="2">
    <source>
        <dbReference type="Pfam" id="PF21302"/>
    </source>
</evidence>
<dbReference type="Gene3D" id="3.40.50.150">
    <property type="entry name" value="Vaccinia Virus protein VP39"/>
    <property type="match status" value="1"/>
</dbReference>
<dbReference type="Proteomes" id="UP001500432">
    <property type="component" value="Unassembled WGS sequence"/>
</dbReference>
<evidence type="ECO:0000259" key="1">
    <source>
        <dbReference type="Pfam" id="PF13649"/>
    </source>
</evidence>
<dbReference type="GO" id="GO:0008168">
    <property type="term" value="F:methyltransferase activity"/>
    <property type="evidence" value="ECO:0007669"/>
    <property type="project" value="UniProtKB-KW"/>
</dbReference>
<proteinExistence type="predicted"/>
<keyword evidence="3" id="KW-0808">Transferase</keyword>
<evidence type="ECO:0000313" key="4">
    <source>
        <dbReference type="Proteomes" id="UP001500432"/>
    </source>
</evidence>
<protein>
    <submittedName>
        <fullName evidence="3">Methyltransferase domain-containing protein</fullName>
    </submittedName>
</protein>
<accession>A0ABN3BKF8</accession>
<reference evidence="3 4" key="1">
    <citation type="journal article" date="2019" name="Int. J. Syst. Evol. Microbiol.">
        <title>The Global Catalogue of Microorganisms (GCM) 10K type strain sequencing project: providing services to taxonomists for standard genome sequencing and annotation.</title>
        <authorList>
            <consortium name="The Broad Institute Genomics Platform"/>
            <consortium name="The Broad Institute Genome Sequencing Center for Infectious Disease"/>
            <person name="Wu L."/>
            <person name="Ma J."/>
        </authorList>
    </citation>
    <scope>NUCLEOTIDE SEQUENCE [LARGE SCALE GENOMIC DNA]</scope>
    <source>
        <strain evidence="3 4">JCM 16034</strain>
    </source>
</reference>
<gene>
    <name evidence="3" type="ORF">GCM10009849_05020</name>
</gene>
<organism evidence="3 4">
    <name type="scientific">Sinomonas flava</name>
    <dbReference type="NCBI Taxonomy" id="496857"/>
    <lineage>
        <taxon>Bacteria</taxon>
        <taxon>Bacillati</taxon>
        <taxon>Actinomycetota</taxon>
        <taxon>Actinomycetes</taxon>
        <taxon>Micrococcales</taxon>
        <taxon>Micrococcaceae</taxon>
        <taxon>Sinomonas</taxon>
    </lineage>
</organism>
<dbReference type="Pfam" id="PF13649">
    <property type="entry name" value="Methyltransf_25"/>
    <property type="match status" value="1"/>
</dbReference>
<comment type="caution">
    <text evidence="3">The sequence shown here is derived from an EMBL/GenBank/DDBJ whole genome shotgun (WGS) entry which is preliminary data.</text>
</comment>
<dbReference type="InterPro" id="IPR029063">
    <property type="entry name" value="SAM-dependent_MTases_sf"/>
</dbReference>
<dbReference type="SUPFAM" id="SSF53335">
    <property type="entry name" value="S-adenosyl-L-methionine-dependent methyltransferases"/>
    <property type="match status" value="1"/>
</dbReference>
<dbReference type="InterPro" id="IPR041698">
    <property type="entry name" value="Methyltransf_25"/>
</dbReference>
<dbReference type="GO" id="GO:0032259">
    <property type="term" value="P:methylation"/>
    <property type="evidence" value="ECO:0007669"/>
    <property type="project" value="UniProtKB-KW"/>
</dbReference>
<keyword evidence="3" id="KW-0489">Methyltransferase</keyword>
<dbReference type="InterPro" id="IPR048647">
    <property type="entry name" value="RlmA_N"/>
</dbReference>
<dbReference type="Pfam" id="PF21302">
    <property type="entry name" value="Zn_ribbon_RlmA"/>
    <property type="match status" value="1"/>
</dbReference>
<keyword evidence="4" id="KW-1185">Reference proteome</keyword>
<dbReference type="PIRSF" id="PIRSF018249">
    <property type="entry name" value="MyrA_prd"/>
    <property type="match status" value="1"/>
</dbReference>
<dbReference type="PANTHER" id="PTHR42912">
    <property type="entry name" value="METHYLTRANSFERASE"/>
    <property type="match status" value="1"/>
</dbReference>
<dbReference type="InterPro" id="IPR050508">
    <property type="entry name" value="Methyltransf_Superfamily"/>
</dbReference>
<dbReference type="InterPro" id="IPR016718">
    <property type="entry name" value="rRNA_m1G-MeTrfase_A_prd"/>
</dbReference>
<sequence>MGTMLSDAQDLLLCPQCGSAWDGGESRARSLVCLSGHRYDAARQGYVNFLTGRGSRFTPDTAEMVLARERFLAAGHYAPAADALAHACAALPDDAAVLDAGAGTGYYLAAVLAAHRADARRRARAVALDLSPHALRRAAKIPGVAAVVWDLWRRLPLADASVDAVLDVFAPRNLPEFARVTRTGGLLCVVTPLPGHLAELRGRLPMLEVPEGKADALEREASEHWEPVVRTRLAFALPLTREAAVDLALMGPAGHHHSRDELLAVLGDEPVAATAAMELSMLRRR</sequence>
<evidence type="ECO:0000313" key="3">
    <source>
        <dbReference type="EMBL" id="GAA2197154.1"/>
    </source>
</evidence>
<dbReference type="EMBL" id="BAAAQW010000002">
    <property type="protein sequence ID" value="GAA2197154.1"/>
    <property type="molecule type" value="Genomic_DNA"/>
</dbReference>